<reference evidence="1" key="1">
    <citation type="submission" date="2012-07" db="EMBL/GenBank/DDBJ databases">
        <authorList>
            <person name="Cummings C."/>
        </authorList>
    </citation>
    <scope>NUCLEOTIDE SEQUENCE</scope>
    <source>
        <strain evidence="1">1330</strain>
    </source>
</reference>
<accession>K8A2Q6</accession>
<dbReference type="EMBL" id="CAKW01000125">
    <property type="protein sequence ID" value="CCJ74001.1"/>
    <property type="molecule type" value="Genomic_DNA"/>
</dbReference>
<evidence type="ECO:0000313" key="1">
    <source>
        <dbReference type="EMBL" id="CCJ74001.1"/>
    </source>
</evidence>
<protein>
    <submittedName>
        <fullName evidence="1">Uncharacterized protein</fullName>
    </submittedName>
</protein>
<proteinExistence type="predicted"/>
<evidence type="ECO:0000313" key="2">
    <source>
        <dbReference type="Proteomes" id="UP000009340"/>
    </source>
</evidence>
<name>K8A2Q6_9ENTR</name>
<gene>
    <name evidence="1" type="ORF">BN137_3394</name>
</gene>
<dbReference type="AlphaFoldDB" id="K8A2Q6"/>
<organism evidence="1 2">
    <name type="scientific">Cronobacter condimenti 1330</name>
    <dbReference type="NCBI Taxonomy" id="1073999"/>
    <lineage>
        <taxon>Bacteria</taxon>
        <taxon>Pseudomonadati</taxon>
        <taxon>Pseudomonadota</taxon>
        <taxon>Gammaproteobacteria</taxon>
        <taxon>Enterobacterales</taxon>
        <taxon>Enterobacteriaceae</taxon>
        <taxon>Cronobacter</taxon>
    </lineage>
</organism>
<comment type="caution">
    <text evidence="1">The sequence shown here is derived from an EMBL/GenBank/DDBJ whole genome shotgun (WGS) entry which is preliminary data.</text>
</comment>
<dbReference type="Proteomes" id="UP000009340">
    <property type="component" value="Unassembled WGS sequence"/>
</dbReference>
<sequence>MIDKPKAIGEDTGCRFAYRHDRFRVPPPCGALCETRFYPLHVKHSALT</sequence>